<dbReference type="PANTHER" id="PTHR13748:SF62">
    <property type="entry name" value="COBW DOMAIN-CONTAINING PROTEIN"/>
    <property type="match status" value="1"/>
</dbReference>
<accession>A0A7L9WL51</accession>
<gene>
    <name evidence="3" type="ORF">F3W81_10050</name>
</gene>
<dbReference type="Proteomes" id="UP000594118">
    <property type="component" value="Chromosome"/>
</dbReference>
<dbReference type="Pfam" id="PF07683">
    <property type="entry name" value="CobW_C"/>
    <property type="match status" value="1"/>
</dbReference>
<dbReference type="KEGG" id="pshq:F3W81_10050"/>
<dbReference type="Gene3D" id="3.40.50.300">
    <property type="entry name" value="P-loop containing nucleotide triphosphate hydrolases"/>
    <property type="match status" value="1"/>
</dbReference>
<dbReference type="SUPFAM" id="SSF90002">
    <property type="entry name" value="Hypothetical protein YjiA, C-terminal domain"/>
    <property type="match status" value="1"/>
</dbReference>
<dbReference type="InterPro" id="IPR027417">
    <property type="entry name" value="P-loop_NTPase"/>
</dbReference>
<dbReference type="InterPro" id="IPR051316">
    <property type="entry name" value="Zinc-reg_GTPase_activator"/>
</dbReference>
<dbReference type="InterPro" id="IPR003495">
    <property type="entry name" value="CobW/HypB/UreG_nucleotide-bd"/>
</dbReference>
<dbReference type="EMBL" id="CP045201">
    <property type="protein sequence ID" value="QOL81121.1"/>
    <property type="molecule type" value="Genomic_DNA"/>
</dbReference>
<dbReference type="CDD" id="cd03112">
    <property type="entry name" value="CobW-like"/>
    <property type="match status" value="1"/>
</dbReference>
<dbReference type="AlphaFoldDB" id="A0A7L9WL51"/>
<proteinExistence type="predicted"/>
<reference evidence="3 4" key="1">
    <citation type="submission" date="2019-10" db="EMBL/GenBank/DDBJ databases">
        <title>Pseudopuniceibacterium sp. HQ09 islated from Antarctica.</title>
        <authorList>
            <person name="Liao L."/>
            <person name="Su S."/>
            <person name="Chen B."/>
            <person name="Yu Y."/>
        </authorList>
    </citation>
    <scope>NUCLEOTIDE SEQUENCE [LARGE SCALE GENOMIC DNA]</scope>
    <source>
        <strain evidence="3 4">HQ09</strain>
    </source>
</reference>
<feature type="domain" description="CobW C-terminal" evidence="2">
    <location>
        <begin position="211"/>
        <end position="294"/>
    </location>
</feature>
<dbReference type="InterPro" id="IPR011629">
    <property type="entry name" value="CobW-like_C"/>
</dbReference>
<comment type="function">
    <text evidence="1">Zinc chaperone that directly transfers zinc cofactor to target proteins, thereby activating them. Zinc is transferred from the CXCC motif in the GTPase domain to the zinc binding site in target proteins in a process requiring GTP hydrolysis.</text>
</comment>
<dbReference type="SUPFAM" id="SSF52540">
    <property type="entry name" value="P-loop containing nucleoside triphosphate hydrolases"/>
    <property type="match status" value="1"/>
</dbReference>
<dbReference type="RefSeq" id="WP_193083442.1">
    <property type="nucleotide sequence ID" value="NZ_CP045201.1"/>
</dbReference>
<protein>
    <submittedName>
        <fullName evidence="3">GTP-binding protein</fullName>
    </submittedName>
</protein>
<dbReference type="GO" id="GO:0005737">
    <property type="term" value="C:cytoplasm"/>
    <property type="evidence" value="ECO:0007669"/>
    <property type="project" value="TreeGrafter"/>
</dbReference>
<dbReference type="PANTHER" id="PTHR13748">
    <property type="entry name" value="COBW-RELATED"/>
    <property type="match status" value="1"/>
</dbReference>
<organism evidence="3 4">
    <name type="scientific">Pseudooceanicola spongiae</name>
    <dbReference type="NCBI Taxonomy" id="2613965"/>
    <lineage>
        <taxon>Bacteria</taxon>
        <taxon>Pseudomonadati</taxon>
        <taxon>Pseudomonadota</taxon>
        <taxon>Alphaproteobacteria</taxon>
        <taxon>Rhodobacterales</taxon>
        <taxon>Paracoccaceae</taxon>
        <taxon>Pseudooceanicola</taxon>
    </lineage>
</organism>
<sequence>MSGRIPVTVLSGYLGSGKTTILNRALAGDHGVRLAVLVNDFGPVNIDAALIRASGERVVELSNGCVCCSIGDDLGETLSAIAAWEDPPERLILEASGVADPRRIAMAAGHWPGFTLDAVLVAVDAETVQARARDKFVGSLITAQLRSADLLVLTKGDLVGAGHPAQVRDWLGETCAGTGVVRADAGDLPLDLLFGISGHGTAVAPESHVHFSTALWQPEGPVDLDRLRALLEGLPPSVHRAKGGVHDAATGQGVLVQCVGRRVSLTLSPPDITGLVLISTGDAVTLEAVVVGLQAACV</sequence>
<evidence type="ECO:0000313" key="3">
    <source>
        <dbReference type="EMBL" id="QOL81121.1"/>
    </source>
</evidence>
<evidence type="ECO:0000256" key="1">
    <source>
        <dbReference type="ARBA" id="ARBA00045658"/>
    </source>
</evidence>
<dbReference type="SMART" id="SM00833">
    <property type="entry name" value="CobW_C"/>
    <property type="match status" value="1"/>
</dbReference>
<evidence type="ECO:0000313" key="4">
    <source>
        <dbReference type="Proteomes" id="UP000594118"/>
    </source>
</evidence>
<dbReference type="Pfam" id="PF02492">
    <property type="entry name" value="cobW"/>
    <property type="match status" value="1"/>
</dbReference>
<name>A0A7L9WL51_9RHOB</name>
<evidence type="ECO:0000259" key="2">
    <source>
        <dbReference type="SMART" id="SM00833"/>
    </source>
</evidence>
<keyword evidence="4" id="KW-1185">Reference proteome</keyword>